<sequence>MSSPLPQSPLPVNTTTATEVRPQADPLPSKRGEIGYVDGVHDVSAIPHGNASDVDLPERHPADRGPLQTVPGPSSASPTTSPDIPPPPNNETSTLSTVSITKSAHILFFLKPKKSFGGVQSATIVQFTAQILLLGGTGVAWFFSTKLLQHMASQGENMPAGGSSTVLVHVIFLVAAVVQLVFLERRLFRMRGERYSHKHPGEVLPRHRRIPATADSTTIAFAPWNRPPLPTYAAALSQSGVGTGDVEDNLIAAPPPPAYGNTRGSTLLLQGYLRDSLRVQRPPSVHSQTSTTMRHLSYVSSDEQWEEIQNADRSRQLEDTLNRLQSTQVASPREGRL</sequence>
<proteinExistence type="predicted"/>
<feature type="compositionally biased region" description="Polar residues" evidence="1">
    <location>
        <begin position="1"/>
        <end position="18"/>
    </location>
</feature>
<dbReference type="OMA" id="FAPWNRP"/>
<protein>
    <submittedName>
        <fullName evidence="3">Uncharacterized protein</fullName>
    </submittedName>
</protein>
<evidence type="ECO:0000256" key="2">
    <source>
        <dbReference type="SAM" id="Phobius"/>
    </source>
</evidence>
<dbReference type="AlphaFoldDB" id="A0A0D2L3B1"/>
<keyword evidence="4" id="KW-1185">Reference proteome</keyword>
<organism evidence="3 4">
    <name type="scientific">Hypholoma sublateritium (strain FD-334 SS-4)</name>
    <dbReference type="NCBI Taxonomy" id="945553"/>
    <lineage>
        <taxon>Eukaryota</taxon>
        <taxon>Fungi</taxon>
        <taxon>Dikarya</taxon>
        <taxon>Basidiomycota</taxon>
        <taxon>Agaricomycotina</taxon>
        <taxon>Agaricomycetes</taxon>
        <taxon>Agaricomycetidae</taxon>
        <taxon>Agaricales</taxon>
        <taxon>Agaricineae</taxon>
        <taxon>Strophariaceae</taxon>
        <taxon>Hypholoma</taxon>
    </lineage>
</organism>
<keyword evidence="2" id="KW-0472">Membrane</keyword>
<evidence type="ECO:0000313" key="4">
    <source>
        <dbReference type="Proteomes" id="UP000054270"/>
    </source>
</evidence>
<feature type="compositionally biased region" description="Low complexity" evidence="1">
    <location>
        <begin position="69"/>
        <end position="82"/>
    </location>
</feature>
<accession>A0A0D2L3B1</accession>
<feature type="transmembrane region" description="Helical" evidence="2">
    <location>
        <begin position="121"/>
        <end position="143"/>
    </location>
</feature>
<dbReference type="Proteomes" id="UP000054270">
    <property type="component" value="Unassembled WGS sequence"/>
</dbReference>
<gene>
    <name evidence="3" type="ORF">HYPSUDRAFT_187841</name>
</gene>
<name>A0A0D2L3B1_HYPSF</name>
<evidence type="ECO:0000256" key="1">
    <source>
        <dbReference type="SAM" id="MobiDB-lite"/>
    </source>
</evidence>
<feature type="transmembrane region" description="Helical" evidence="2">
    <location>
        <begin position="163"/>
        <end position="183"/>
    </location>
</feature>
<keyword evidence="2" id="KW-1133">Transmembrane helix</keyword>
<dbReference type="EMBL" id="KN817560">
    <property type="protein sequence ID" value="KJA21232.1"/>
    <property type="molecule type" value="Genomic_DNA"/>
</dbReference>
<feature type="region of interest" description="Disordered" evidence="1">
    <location>
        <begin position="1"/>
        <end position="95"/>
    </location>
</feature>
<keyword evidence="2" id="KW-0812">Transmembrane</keyword>
<dbReference type="OrthoDB" id="2596855at2759"/>
<evidence type="ECO:0000313" key="3">
    <source>
        <dbReference type="EMBL" id="KJA21232.1"/>
    </source>
</evidence>
<reference evidence="4" key="1">
    <citation type="submission" date="2014-04" db="EMBL/GenBank/DDBJ databases">
        <title>Evolutionary Origins and Diversification of the Mycorrhizal Mutualists.</title>
        <authorList>
            <consortium name="DOE Joint Genome Institute"/>
            <consortium name="Mycorrhizal Genomics Consortium"/>
            <person name="Kohler A."/>
            <person name="Kuo A."/>
            <person name="Nagy L.G."/>
            <person name="Floudas D."/>
            <person name="Copeland A."/>
            <person name="Barry K.W."/>
            <person name="Cichocki N."/>
            <person name="Veneault-Fourrey C."/>
            <person name="LaButti K."/>
            <person name="Lindquist E.A."/>
            <person name="Lipzen A."/>
            <person name="Lundell T."/>
            <person name="Morin E."/>
            <person name="Murat C."/>
            <person name="Riley R."/>
            <person name="Ohm R."/>
            <person name="Sun H."/>
            <person name="Tunlid A."/>
            <person name="Henrissat B."/>
            <person name="Grigoriev I.V."/>
            <person name="Hibbett D.S."/>
            <person name="Martin F."/>
        </authorList>
    </citation>
    <scope>NUCLEOTIDE SEQUENCE [LARGE SCALE GENOMIC DNA]</scope>
    <source>
        <strain evidence="4">FD-334 SS-4</strain>
    </source>
</reference>
<dbReference type="STRING" id="945553.A0A0D2L3B1"/>